<keyword evidence="2" id="KW-0812">Transmembrane</keyword>
<feature type="transmembrane region" description="Helical" evidence="2">
    <location>
        <begin position="7"/>
        <end position="24"/>
    </location>
</feature>
<evidence type="ECO:0000313" key="3">
    <source>
        <dbReference type="EMBL" id="CDP09595.1"/>
    </source>
</evidence>
<dbReference type="PANTHER" id="PTHR22426">
    <property type="entry name" value="ARGININE_SERINE-RICH COILED-COIL PROTEIN 2"/>
    <property type="match status" value="1"/>
</dbReference>
<feature type="compositionally biased region" description="Basic and acidic residues" evidence="1">
    <location>
        <begin position="186"/>
        <end position="215"/>
    </location>
</feature>
<dbReference type="Gramene" id="CDP09595">
    <property type="protein sequence ID" value="CDP09595"/>
    <property type="gene ID" value="GSCOC_T00029029001"/>
</dbReference>
<organism evidence="3 4">
    <name type="scientific">Coffea canephora</name>
    <name type="common">Robusta coffee</name>
    <dbReference type="NCBI Taxonomy" id="49390"/>
    <lineage>
        <taxon>Eukaryota</taxon>
        <taxon>Viridiplantae</taxon>
        <taxon>Streptophyta</taxon>
        <taxon>Embryophyta</taxon>
        <taxon>Tracheophyta</taxon>
        <taxon>Spermatophyta</taxon>
        <taxon>Magnoliopsida</taxon>
        <taxon>eudicotyledons</taxon>
        <taxon>Gunneridae</taxon>
        <taxon>Pentapetalae</taxon>
        <taxon>asterids</taxon>
        <taxon>lamiids</taxon>
        <taxon>Gentianales</taxon>
        <taxon>Rubiaceae</taxon>
        <taxon>Ixoroideae</taxon>
        <taxon>Gardenieae complex</taxon>
        <taxon>Bertiereae - Coffeeae clade</taxon>
        <taxon>Coffeeae</taxon>
        <taxon>Coffea</taxon>
    </lineage>
</organism>
<reference evidence="4" key="1">
    <citation type="journal article" date="2014" name="Science">
        <title>The coffee genome provides insight into the convergent evolution of caffeine biosynthesis.</title>
        <authorList>
            <person name="Denoeud F."/>
            <person name="Carretero-Paulet L."/>
            <person name="Dereeper A."/>
            <person name="Droc G."/>
            <person name="Guyot R."/>
            <person name="Pietrella M."/>
            <person name="Zheng C."/>
            <person name="Alberti A."/>
            <person name="Anthony F."/>
            <person name="Aprea G."/>
            <person name="Aury J.M."/>
            <person name="Bento P."/>
            <person name="Bernard M."/>
            <person name="Bocs S."/>
            <person name="Campa C."/>
            <person name="Cenci A."/>
            <person name="Combes M.C."/>
            <person name="Crouzillat D."/>
            <person name="Da Silva C."/>
            <person name="Daddiego L."/>
            <person name="De Bellis F."/>
            <person name="Dussert S."/>
            <person name="Garsmeur O."/>
            <person name="Gayraud T."/>
            <person name="Guignon V."/>
            <person name="Jahn K."/>
            <person name="Jamilloux V."/>
            <person name="Joet T."/>
            <person name="Labadie K."/>
            <person name="Lan T."/>
            <person name="Leclercq J."/>
            <person name="Lepelley M."/>
            <person name="Leroy T."/>
            <person name="Li L.T."/>
            <person name="Librado P."/>
            <person name="Lopez L."/>
            <person name="Munoz A."/>
            <person name="Noel B."/>
            <person name="Pallavicini A."/>
            <person name="Perrotta G."/>
            <person name="Poncet V."/>
            <person name="Pot D."/>
            <person name="Priyono X."/>
            <person name="Rigoreau M."/>
            <person name="Rouard M."/>
            <person name="Rozas J."/>
            <person name="Tranchant-Dubreuil C."/>
            <person name="VanBuren R."/>
            <person name="Zhang Q."/>
            <person name="Andrade A.C."/>
            <person name="Argout X."/>
            <person name="Bertrand B."/>
            <person name="de Kochko A."/>
            <person name="Graziosi G."/>
            <person name="Henry R.J."/>
            <person name="Jayarama X."/>
            <person name="Ming R."/>
            <person name="Nagai C."/>
            <person name="Rounsley S."/>
            <person name="Sankoff D."/>
            <person name="Giuliano G."/>
            <person name="Albert V.A."/>
            <person name="Wincker P."/>
            <person name="Lashermes P."/>
        </authorList>
    </citation>
    <scope>NUCLEOTIDE SEQUENCE [LARGE SCALE GENOMIC DNA]</scope>
    <source>
        <strain evidence="4">cv. DH200-94</strain>
    </source>
</reference>
<dbReference type="OrthoDB" id="1928974at2759"/>
<evidence type="ECO:0008006" key="5">
    <source>
        <dbReference type="Google" id="ProtNLM"/>
    </source>
</evidence>
<feature type="compositionally biased region" description="Basic and acidic residues" evidence="1">
    <location>
        <begin position="78"/>
        <end position="89"/>
    </location>
</feature>
<protein>
    <recommendedName>
        <fullName evidence="5">Arginine/serine-rich coiled-coil protein 2</fullName>
    </recommendedName>
</protein>
<feature type="compositionally biased region" description="Low complexity" evidence="1">
    <location>
        <begin position="112"/>
        <end position="122"/>
    </location>
</feature>
<dbReference type="Proteomes" id="UP000295252">
    <property type="component" value="Chromosome VIII"/>
</dbReference>
<feature type="region of interest" description="Disordered" evidence="1">
    <location>
        <begin position="77"/>
        <end position="443"/>
    </location>
</feature>
<sequence>MQFKRAQLFFLVKIYFISLIVLLIRRNCDVSLVSPNYLHFTLDKKENISPILWHFFLELDTEKITSPIYPEIQVVTEMEPRSSPQERVDSATATFRKPSTDAGNRIYRRRSPVGGSSSSEGSPTHERNSTPIQMSKDSERGADERRRKDEGRDTERHSGRSHYGRSGDSYSHSDRRSSRSSRGYHRHDDYHRRDKYVDGDDRDYSRSARSGRDSRSNTYSDYSRREGEHRSRDHARDDDRYSGDKLDGLGDRSRGKEREKDSSFEYERHREKNSSSDRAGSGRRRSYNDDIKHGERDRCTDDKVSTDEKLDHRRSSGDYRSDRGPSYEESRTYKNDSSSKRDSSGHRLREASRGDVKSLDSEKYAREEKNYDDREMYKERHQKESGDKSEDGNGHFGKDQESSAKKQKLINMDESNSNAAEADEKNSSSLKQAQEFTGTGSAEQACLTDSDIDAAKVAAMKAAELVNRNLVGTGFMSADQKKKLLWGNKKTAVADESANRWDTTIFGDRERQEKFHKLMSLRLHWYLWPIVGCEGRYESGPQTRRRSCREAEGAAPDGFREAIYCWITSKGWPHRWSRSLKTHWMHLLVYEIVFGRILLYNLRSIKFMDIALACRIRDLWLKSRLLDIQISHLCPGSPSFIGSSTGAWLLVQGHSNVSNIQLIDYSIM</sequence>
<dbReference type="FunCoup" id="A0A068UM30">
    <property type="interactions" value="743"/>
</dbReference>
<keyword evidence="4" id="KW-1185">Reference proteome</keyword>
<dbReference type="OMA" id="GGKERHH"/>
<keyword evidence="2" id="KW-1133">Transmembrane helix</keyword>
<dbReference type="PhylomeDB" id="A0A068UM30"/>
<feature type="compositionally biased region" description="Basic and acidic residues" evidence="1">
    <location>
        <begin position="286"/>
        <end position="404"/>
    </location>
</feature>
<feature type="compositionally biased region" description="Polar residues" evidence="1">
    <location>
        <begin position="427"/>
        <end position="442"/>
    </location>
</feature>
<evidence type="ECO:0000256" key="2">
    <source>
        <dbReference type="SAM" id="Phobius"/>
    </source>
</evidence>
<dbReference type="PANTHER" id="PTHR22426:SF2">
    <property type="entry name" value="ARGININE_SERINE-RICH COILED-COIL PROTEIN 2"/>
    <property type="match status" value="1"/>
</dbReference>
<evidence type="ECO:0000256" key="1">
    <source>
        <dbReference type="SAM" id="MobiDB-lite"/>
    </source>
</evidence>
<dbReference type="STRING" id="49390.A0A068UM30"/>
<accession>A0A068UM30</accession>
<name>A0A068UM30_COFCA</name>
<keyword evidence="2" id="KW-0472">Membrane</keyword>
<feature type="compositionally biased region" description="Basic and acidic residues" evidence="1">
    <location>
        <begin position="136"/>
        <end position="158"/>
    </location>
</feature>
<dbReference type="AlphaFoldDB" id="A0A068UM30"/>
<gene>
    <name evidence="3" type="ORF">GSCOC_T00029029001</name>
</gene>
<evidence type="ECO:0000313" key="4">
    <source>
        <dbReference type="Proteomes" id="UP000295252"/>
    </source>
</evidence>
<proteinExistence type="predicted"/>
<dbReference type="EMBL" id="HG739123">
    <property type="protein sequence ID" value="CDP09595.1"/>
    <property type="molecule type" value="Genomic_DNA"/>
</dbReference>
<dbReference type="InParanoid" id="A0A068UM30"/>
<feature type="compositionally biased region" description="Basic and acidic residues" evidence="1">
    <location>
        <begin position="222"/>
        <end position="275"/>
    </location>
</feature>